<proteinExistence type="predicted"/>
<reference evidence="1" key="1">
    <citation type="journal article" date="2020" name="Stud. Mycol.">
        <title>101 Dothideomycetes genomes: a test case for predicting lifestyles and emergence of pathogens.</title>
        <authorList>
            <person name="Haridas S."/>
            <person name="Albert R."/>
            <person name="Binder M."/>
            <person name="Bloem J."/>
            <person name="Labutti K."/>
            <person name="Salamov A."/>
            <person name="Andreopoulos B."/>
            <person name="Baker S."/>
            <person name="Barry K."/>
            <person name="Bills G."/>
            <person name="Bluhm B."/>
            <person name="Cannon C."/>
            <person name="Castanera R."/>
            <person name="Culley D."/>
            <person name="Daum C."/>
            <person name="Ezra D."/>
            <person name="Gonzalez J."/>
            <person name="Henrissat B."/>
            <person name="Kuo A."/>
            <person name="Liang C."/>
            <person name="Lipzen A."/>
            <person name="Lutzoni F."/>
            <person name="Magnuson J."/>
            <person name="Mondo S."/>
            <person name="Nolan M."/>
            <person name="Ohm R."/>
            <person name="Pangilinan J."/>
            <person name="Park H.-J."/>
            <person name="Ramirez L."/>
            <person name="Alfaro M."/>
            <person name="Sun H."/>
            <person name="Tritt A."/>
            <person name="Yoshinaga Y."/>
            <person name="Zwiers L.-H."/>
            <person name="Turgeon B."/>
            <person name="Goodwin S."/>
            <person name="Spatafora J."/>
            <person name="Crous P."/>
            <person name="Grigoriev I."/>
        </authorList>
    </citation>
    <scope>NUCLEOTIDE SEQUENCE</scope>
    <source>
        <strain evidence="1">CBS 260.36</strain>
    </source>
</reference>
<dbReference type="AlphaFoldDB" id="A0A9P4MJN0"/>
<organism evidence="1 2">
    <name type="scientific">Myriangium duriaei CBS 260.36</name>
    <dbReference type="NCBI Taxonomy" id="1168546"/>
    <lineage>
        <taxon>Eukaryota</taxon>
        <taxon>Fungi</taxon>
        <taxon>Dikarya</taxon>
        <taxon>Ascomycota</taxon>
        <taxon>Pezizomycotina</taxon>
        <taxon>Dothideomycetes</taxon>
        <taxon>Dothideomycetidae</taxon>
        <taxon>Myriangiales</taxon>
        <taxon>Myriangiaceae</taxon>
        <taxon>Myriangium</taxon>
    </lineage>
</organism>
<name>A0A9P4MJN0_9PEZI</name>
<evidence type="ECO:0000313" key="2">
    <source>
        <dbReference type="Proteomes" id="UP000799439"/>
    </source>
</evidence>
<evidence type="ECO:0000313" key="1">
    <source>
        <dbReference type="EMBL" id="KAF2155487.1"/>
    </source>
</evidence>
<gene>
    <name evidence="1" type="ORF">K461DRAFT_292340</name>
</gene>
<accession>A0A9P4MJN0</accession>
<protein>
    <submittedName>
        <fullName evidence="1">Uncharacterized protein</fullName>
    </submittedName>
</protein>
<sequence>MVVLTYYVDGRTSGKCGIREPLSERETFGSWSAATCVILLIKLADKTLFCGHMSCGWKGNETTKAKVAEAVKELLIKSVTAENQGCSWAYTTGGGDITSKWMRDAMIAWFKRTPDKVSNTDLTDGYFNGDGNFEVSGKVTNGSYQVNDGAFHIGPLH</sequence>
<keyword evidence="2" id="KW-1185">Reference proteome</keyword>
<dbReference type="Proteomes" id="UP000799439">
    <property type="component" value="Unassembled WGS sequence"/>
</dbReference>
<comment type="caution">
    <text evidence="1">The sequence shown here is derived from an EMBL/GenBank/DDBJ whole genome shotgun (WGS) entry which is preliminary data.</text>
</comment>
<dbReference type="EMBL" id="ML996083">
    <property type="protein sequence ID" value="KAF2155487.1"/>
    <property type="molecule type" value="Genomic_DNA"/>
</dbReference>